<protein>
    <submittedName>
        <fullName evidence="2">Uncharacterized protein</fullName>
    </submittedName>
</protein>
<dbReference type="EMBL" id="MNPJ01000014">
    <property type="protein sequence ID" value="OQS55083.1"/>
    <property type="molecule type" value="Genomic_DNA"/>
</dbReference>
<dbReference type="Proteomes" id="UP000192758">
    <property type="component" value="Unassembled WGS sequence"/>
</dbReference>
<gene>
    <name evidence="2" type="ORF">EHP00_323</name>
</gene>
<dbReference type="AlphaFoldDB" id="A0A1W0E777"/>
<accession>A0A1W0E777</accession>
<evidence type="ECO:0000313" key="3">
    <source>
        <dbReference type="Proteomes" id="UP000192758"/>
    </source>
</evidence>
<reference evidence="2 3" key="1">
    <citation type="journal article" date="2017" name="Environ. Microbiol.">
        <title>Decay of the glycolytic pathway and adaptation to intranuclear parasitism within Enterocytozoonidae microsporidia.</title>
        <authorList>
            <person name="Wiredu Boakye D."/>
            <person name="Jaroenlak P."/>
            <person name="Prachumwat A."/>
            <person name="Williams T.A."/>
            <person name="Bateman K.S."/>
            <person name="Itsathitphaisarn O."/>
            <person name="Sritunyalucksana K."/>
            <person name="Paszkiewicz K.H."/>
            <person name="Moore K.A."/>
            <person name="Stentiford G.D."/>
            <person name="Williams B.A."/>
        </authorList>
    </citation>
    <scope>NUCLEOTIDE SEQUENCE [LARGE SCALE GENOMIC DNA]</scope>
    <source>
        <strain evidence="2 3">TH1</strain>
    </source>
</reference>
<sequence length="116" mass="13810">MEFIQCLTDSYAKILQQMEKNERLLEKIHSTLEEFNKKTQNKFHNSIGIEYENDINLFKSSCNQHKKSQKHTESALSQKKTKKRAEKNLKNSQNNKTEFTKSEMFKICEQETVFEN</sequence>
<name>A0A1W0E777_9MICR</name>
<feature type="region of interest" description="Disordered" evidence="1">
    <location>
        <begin position="63"/>
        <end position="97"/>
    </location>
</feature>
<evidence type="ECO:0000256" key="1">
    <source>
        <dbReference type="SAM" id="MobiDB-lite"/>
    </source>
</evidence>
<comment type="caution">
    <text evidence="2">The sequence shown here is derived from an EMBL/GenBank/DDBJ whole genome shotgun (WGS) entry which is preliminary data.</text>
</comment>
<organism evidence="2 3">
    <name type="scientific">Ecytonucleospora hepatopenaei</name>
    <dbReference type="NCBI Taxonomy" id="646526"/>
    <lineage>
        <taxon>Eukaryota</taxon>
        <taxon>Fungi</taxon>
        <taxon>Fungi incertae sedis</taxon>
        <taxon>Microsporidia</taxon>
        <taxon>Enterocytozoonidae</taxon>
        <taxon>Ecytonucleospora</taxon>
    </lineage>
</organism>
<proteinExistence type="predicted"/>
<keyword evidence="3" id="KW-1185">Reference proteome</keyword>
<dbReference type="VEuPathDB" id="MicrosporidiaDB:EHP00_323"/>
<evidence type="ECO:0000313" key="2">
    <source>
        <dbReference type="EMBL" id="OQS55083.1"/>
    </source>
</evidence>